<gene>
    <name evidence="1" type="ORF">QWI33_08165</name>
</gene>
<reference evidence="1" key="1">
    <citation type="submission" date="2023-06" db="EMBL/GenBank/DDBJ databases">
        <title>Gycomyces niveus sp.nov., a novel actinomycete isolated from soil in Shouguang.</title>
        <authorList>
            <person name="Yang X."/>
            <person name="Zhao J."/>
        </authorList>
    </citation>
    <scope>NUCLEOTIDE SEQUENCE</scope>
    <source>
        <strain evidence="1">NEAU C2</strain>
    </source>
</reference>
<sequence length="120" mass="12748">MAAIALTLAVDAGSVLLAPTGVNPPANDLRHRAQAKPALSSEQLVEGLQDVTVWFNKETDRLIGLDLEVQRAASGPIDASPYVMRSRGYREVELFADLDGAAFTTVNLDDVSAGRVPKSS</sequence>
<accession>A0ABT7YM26</accession>
<keyword evidence="2" id="KW-1185">Reference proteome</keyword>
<proteinExistence type="predicted"/>
<dbReference type="EMBL" id="JAUEMJ010000002">
    <property type="protein sequence ID" value="MDN3239695.1"/>
    <property type="molecule type" value="Genomic_DNA"/>
</dbReference>
<evidence type="ECO:0000313" key="2">
    <source>
        <dbReference type="Proteomes" id="UP001171902"/>
    </source>
</evidence>
<dbReference type="RefSeq" id="WP_289956631.1">
    <property type="nucleotide sequence ID" value="NZ_JAUEMJ010000002.1"/>
</dbReference>
<dbReference type="Proteomes" id="UP001171902">
    <property type="component" value="Unassembled WGS sequence"/>
</dbReference>
<name>A0ABT7YM26_9ACTN</name>
<evidence type="ECO:0000313" key="1">
    <source>
        <dbReference type="EMBL" id="MDN3239695.1"/>
    </source>
</evidence>
<comment type="caution">
    <text evidence="1">The sequence shown here is derived from an EMBL/GenBank/DDBJ whole genome shotgun (WGS) entry which is preliminary data.</text>
</comment>
<protein>
    <submittedName>
        <fullName evidence="1">Uncharacterized protein</fullName>
    </submittedName>
</protein>
<organism evidence="1 2">
    <name type="scientific">Glycomyces tritici</name>
    <dbReference type="NCBI Taxonomy" id="2665176"/>
    <lineage>
        <taxon>Bacteria</taxon>
        <taxon>Bacillati</taxon>
        <taxon>Actinomycetota</taxon>
        <taxon>Actinomycetes</taxon>
        <taxon>Glycomycetales</taxon>
        <taxon>Glycomycetaceae</taxon>
        <taxon>Glycomyces</taxon>
    </lineage>
</organism>